<accession>A0A8B9B274</accession>
<keyword evidence="1" id="KW-0175">Coiled coil</keyword>
<reference evidence="5" key="2">
    <citation type="submission" date="2025-08" db="UniProtKB">
        <authorList>
            <consortium name="RefSeq"/>
        </authorList>
    </citation>
    <scope>IDENTIFICATION</scope>
    <source>
        <tissue evidence="5">Young leaves</tissue>
    </source>
</reference>
<dbReference type="Pfam" id="PF17919">
    <property type="entry name" value="RT_RNaseH_2"/>
    <property type="match status" value="1"/>
</dbReference>
<dbReference type="AlphaFoldDB" id="A0A8B9B274"/>
<evidence type="ECO:0000259" key="3">
    <source>
        <dbReference type="Pfam" id="PF17919"/>
    </source>
</evidence>
<evidence type="ECO:0000256" key="1">
    <source>
        <dbReference type="SAM" id="Coils"/>
    </source>
</evidence>
<feature type="region of interest" description="Disordered" evidence="2">
    <location>
        <begin position="261"/>
        <end position="293"/>
    </location>
</feature>
<evidence type="ECO:0000313" key="4">
    <source>
        <dbReference type="Proteomes" id="UP000228380"/>
    </source>
</evidence>
<dbReference type="GeneID" id="103719807"/>
<organism evidence="4 5">
    <name type="scientific">Phoenix dactylifera</name>
    <name type="common">Date palm</name>
    <dbReference type="NCBI Taxonomy" id="42345"/>
    <lineage>
        <taxon>Eukaryota</taxon>
        <taxon>Viridiplantae</taxon>
        <taxon>Streptophyta</taxon>
        <taxon>Embryophyta</taxon>
        <taxon>Tracheophyta</taxon>
        <taxon>Spermatophyta</taxon>
        <taxon>Magnoliopsida</taxon>
        <taxon>Liliopsida</taxon>
        <taxon>Arecaceae</taxon>
        <taxon>Coryphoideae</taxon>
        <taxon>Phoeniceae</taxon>
        <taxon>Phoenix</taxon>
    </lineage>
</organism>
<dbReference type="PANTHER" id="PTHR36406:SF2">
    <property type="entry name" value="MEDIATOR OF RNA POLYMERASE II TRANSCRIPTION SUBUNIT 30"/>
    <property type="match status" value="1"/>
</dbReference>
<name>A0A8B9B274_PHODC</name>
<dbReference type="InterPro" id="IPR034568">
    <property type="entry name" value="MED30"/>
</dbReference>
<gene>
    <name evidence="5" type="primary">LOC103719807</name>
</gene>
<proteinExistence type="predicted"/>
<dbReference type="InterPro" id="IPR041577">
    <property type="entry name" value="RT_RNaseH_2"/>
</dbReference>
<feature type="coiled-coil region" evidence="1">
    <location>
        <begin position="336"/>
        <end position="367"/>
    </location>
</feature>
<dbReference type="RefSeq" id="XP_038989859.1">
    <property type="nucleotide sequence ID" value="XM_039133931.1"/>
</dbReference>
<dbReference type="InterPro" id="IPR043502">
    <property type="entry name" value="DNA/RNA_pol_sf"/>
</dbReference>
<dbReference type="Proteomes" id="UP000228380">
    <property type="component" value="Chromosome 14"/>
</dbReference>
<dbReference type="OrthoDB" id="532289at2759"/>
<dbReference type="FunFam" id="3.30.70.270:FF:000020">
    <property type="entry name" value="Transposon Tf2-6 polyprotein-like Protein"/>
    <property type="match status" value="1"/>
</dbReference>
<sequence>MEFQWENQARRLQETDAQPIQAASLKVVSKELRQGSSIFAICLQSLEEVPRKDVQPDMQLVLEAYADIFQEPTQLPPKREVDHCIPLIEGLTGYYRKFVRNYGILARPLTNLLKKGQFGWTDEAETAFTFLKQVITSTPTLAMPNFNEPFVIESNASGEGIGAVLTQQDKLTALPALLGIRVSGERIRDLRWNQGLGIDRGGKRARVSEIGALSRLMAAKSRQELGIEGQRHLEETINAAFQILSSMNDELCNPALWSTSPAAAHPPASGDGSSDSSSHHSEVSTGGGGGGGGGALDEARLRYKSAIANLRAVIAAIPSSPQETGALEAKADPAEIQRLEERVSDLRKELENKNKYLKHLIDQLRSLITDISMWQSPCSA</sequence>
<dbReference type="Gene3D" id="3.30.70.270">
    <property type="match status" value="1"/>
</dbReference>
<keyword evidence="4" id="KW-1185">Reference proteome</keyword>
<evidence type="ECO:0000313" key="5">
    <source>
        <dbReference type="RefSeq" id="XP_038989859.1"/>
    </source>
</evidence>
<feature type="compositionally biased region" description="Low complexity" evidence="2">
    <location>
        <begin position="261"/>
        <end position="276"/>
    </location>
</feature>
<feature type="domain" description="Reverse transcriptase/retrotransposon-derived protein RNase H-like" evidence="3">
    <location>
        <begin position="120"/>
        <end position="170"/>
    </location>
</feature>
<dbReference type="PANTHER" id="PTHR36406">
    <property type="entry name" value="MEDIATOR OF RNA POLYMERASE II TRANSCRIPTION SUBUNIT 30"/>
    <property type="match status" value="1"/>
</dbReference>
<evidence type="ECO:0000256" key="2">
    <source>
        <dbReference type="SAM" id="MobiDB-lite"/>
    </source>
</evidence>
<protein>
    <submittedName>
        <fullName evidence="5">Uncharacterized protein LOC103719807</fullName>
    </submittedName>
</protein>
<dbReference type="SUPFAM" id="SSF56672">
    <property type="entry name" value="DNA/RNA polymerases"/>
    <property type="match status" value="1"/>
</dbReference>
<reference evidence="4" key="1">
    <citation type="journal article" date="2019" name="Nat. Commun.">
        <title>Genome-wide association mapping of date palm fruit traits.</title>
        <authorList>
            <person name="Hazzouri K.M."/>
            <person name="Gros-Balthazard M."/>
            <person name="Flowers J.M."/>
            <person name="Copetti D."/>
            <person name="Lemansour A."/>
            <person name="Lebrun M."/>
            <person name="Masmoudi K."/>
            <person name="Ferrand S."/>
            <person name="Dhar M.I."/>
            <person name="Fresquez Z.A."/>
            <person name="Rosas U."/>
            <person name="Zhang J."/>
            <person name="Talag J."/>
            <person name="Lee S."/>
            <person name="Kudrna D."/>
            <person name="Powell R.F."/>
            <person name="Leitch I.J."/>
            <person name="Krueger R.R."/>
            <person name="Wing R.A."/>
            <person name="Amiri K.M.A."/>
            <person name="Purugganan M.D."/>
        </authorList>
    </citation>
    <scope>NUCLEOTIDE SEQUENCE [LARGE SCALE GENOMIC DNA]</scope>
    <source>
        <strain evidence="4">cv. Khalas</strain>
    </source>
</reference>
<dbReference type="InterPro" id="IPR043128">
    <property type="entry name" value="Rev_trsase/Diguanyl_cyclase"/>
</dbReference>
<dbReference type="GO" id="GO:0016592">
    <property type="term" value="C:mediator complex"/>
    <property type="evidence" value="ECO:0007669"/>
    <property type="project" value="InterPro"/>
</dbReference>
<dbReference type="KEGG" id="pda:103719807"/>